<feature type="region of interest" description="Disordered" evidence="1">
    <location>
        <begin position="867"/>
        <end position="886"/>
    </location>
</feature>
<evidence type="ECO:0000256" key="1">
    <source>
        <dbReference type="SAM" id="MobiDB-lite"/>
    </source>
</evidence>
<feature type="compositionally biased region" description="Low complexity" evidence="1">
    <location>
        <begin position="877"/>
        <end position="886"/>
    </location>
</feature>
<feature type="compositionally biased region" description="Polar residues" evidence="1">
    <location>
        <begin position="1154"/>
        <end position="1172"/>
    </location>
</feature>
<keyword evidence="4" id="KW-1185">Reference proteome</keyword>
<feature type="region of interest" description="Disordered" evidence="1">
    <location>
        <begin position="1145"/>
        <end position="1181"/>
    </location>
</feature>
<dbReference type="InterPro" id="IPR046616">
    <property type="entry name" value="DUF6729"/>
</dbReference>
<gene>
    <name evidence="3" type="ORF">PLEPLA_LOCUS3989</name>
</gene>
<dbReference type="PANTHER" id="PTHR24401">
    <property type="entry name" value="SI:CH211-243P7.3-RELATED"/>
    <property type="match status" value="1"/>
</dbReference>
<dbReference type="PANTHER" id="PTHR24401:SF29">
    <property type="entry name" value="SI:CH211-243P7.3-RELATED"/>
    <property type="match status" value="1"/>
</dbReference>
<comment type="caution">
    <text evidence="3">The sequence shown here is derived from an EMBL/GenBank/DDBJ whole genome shotgun (WGS) entry which is preliminary data.</text>
</comment>
<evidence type="ECO:0000259" key="2">
    <source>
        <dbReference type="Pfam" id="PF20499"/>
    </source>
</evidence>
<dbReference type="Proteomes" id="UP001153269">
    <property type="component" value="Unassembled WGS sequence"/>
</dbReference>
<evidence type="ECO:0000313" key="3">
    <source>
        <dbReference type="EMBL" id="CAB1416200.1"/>
    </source>
</evidence>
<protein>
    <recommendedName>
        <fullName evidence="2">DUF6729 domain-containing protein</fullName>
    </recommendedName>
</protein>
<proteinExistence type="predicted"/>
<feature type="region of interest" description="Disordered" evidence="1">
    <location>
        <begin position="1"/>
        <end position="22"/>
    </location>
</feature>
<feature type="compositionally biased region" description="Polar residues" evidence="1">
    <location>
        <begin position="893"/>
        <end position="922"/>
    </location>
</feature>
<feature type="domain" description="DUF6729" evidence="2">
    <location>
        <begin position="218"/>
        <end position="446"/>
    </location>
</feature>
<name>A0A9N7TNH9_PLEPL</name>
<feature type="region of interest" description="Disordered" evidence="1">
    <location>
        <begin position="893"/>
        <end position="927"/>
    </location>
</feature>
<organism evidence="3 4">
    <name type="scientific">Pleuronectes platessa</name>
    <name type="common">European plaice</name>
    <dbReference type="NCBI Taxonomy" id="8262"/>
    <lineage>
        <taxon>Eukaryota</taxon>
        <taxon>Metazoa</taxon>
        <taxon>Chordata</taxon>
        <taxon>Craniata</taxon>
        <taxon>Vertebrata</taxon>
        <taxon>Euteleostomi</taxon>
        <taxon>Actinopterygii</taxon>
        <taxon>Neopterygii</taxon>
        <taxon>Teleostei</taxon>
        <taxon>Neoteleostei</taxon>
        <taxon>Acanthomorphata</taxon>
        <taxon>Carangaria</taxon>
        <taxon>Pleuronectiformes</taxon>
        <taxon>Pleuronectoidei</taxon>
        <taxon>Pleuronectidae</taxon>
        <taxon>Pleuronectes</taxon>
    </lineage>
</organism>
<evidence type="ECO:0000313" key="4">
    <source>
        <dbReference type="Proteomes" id="UP001153269"/>
    </source>
</evidence>
<dbReference type="Pfam" id="PF20499">
    <property type="entry name" value="DUF6729"/>
    <property type="match status" value="1"/>
</dbReference>
<accession>A0A9N7TNH9</accession>
<dbReference type="EMBL" id="CADEAL010000196">
    <property type="protein sequence ID" value="CAB1416200.1"/>
    <property type="molecule type" value="Genomic_DNA"/>
</dbReference>
<reference evidence="3" key="1">
    <citation type="submission" date="2020-03" db="EMBL/GenBank/DDBJ databases">
        <authorList>
            <person name="Weist P."/>
        </authorList>
    </citation>
    <scope>NUCLEOTIDE SEQUENCE</scope>
</reference>
<sequence>MSRLRKFANTGSWPAGEGNRPAPRQKKWYQLYQMIEKCPKMGHSHQSLFGHVRHCTCGFHTQKPTTASTTQGPTGQQAVAVAPVLPGTVERQAVAVAPTLPGTVVQQAVAVAPVLPGTVERQAAAVAPTLPGTVFTKPRFGGSHVTAAKPNLSASRRVTQTQATNLPTTSPASIAILAPDPQTHAQASVPVLSTTAVCASVSTADSRTETETQLPRLWSEGLPPVDHKWIVKSLFKMGPRGKLVLKENLRLWHFPPQPSGLYHQAPGPDRFFAHPLLVWMPYKLWKVKVVCPNLACGGHQLTGAGLHKRARRVLDEDRMYNMVTETLTCTKCRSSHVSWSQTVLKQLSKAQQRQFRVILTQKFACDIRVIRKLRERSLGNSPTQLLKKLKENHTEEWMSRALMYTDECVDFSERPALLPLSFPEAPEPAVVPSCKWLLSVYCQDILTRVDDIMARITSTCGTVLKMDSTRKITKKLAGAAKGTAHWLTSVGNEYGQVLISVMTAQEGAGLDLMAAGLVKRYQLAGVDPPVALYVDCGCCTEAGETKLKARFSGWPDIIVRLDIWHFMRRLALGCTTDAHQLYPGFMSRLSASIFEWDAADLALLREAKRQQLRSQGLPSLTDGDIDKQLSREEMALHCRRRTRGEETTIRLLEELLGLLMGSRGNDSSGVPLFDRERMEHIWRVQRKHVKCIQDPPGVALYTKTGELTKGGVRLPVYRCARGSTSLESFHLHLNRFIPGTSANSLNFQIYLLEGLHRWNHDRGVAALSTGPSSLRCYSGDLVQGLNNNYQKLFGKKVVPEFCPPSRYTGELIGMQYLFRQTGQALQDMHPDSEEAVTLIEQHDVEDDTEQDEGFADIFEDPTVLNLGVPQASAPQTSDPSAISSSLPSLVTGTSTLAPGTSTLPPRSSSVGLYTEASGSSSENQDDIHAEDEDMAVDEQNLPGYQHVDSLAEYLVELRDQTSLCLSNQQASRIVSLWDNLNPRDKQRVVYAARHQERLLSGRFRTPKKPSKTPGVESTTRCMLGASSTPAQWPDCCRLVETIFIRLCNIHQSPTKKGKKATSRWSLILRDYRKIRQLVVGNCRVMQGSEIQLVEVNQSTLIQWHNNRQRKQELSVLLQGTALPPALAESDEPLQGARVLPAAPTPARNEHQYRLPQSTAGQAKQRQTGSGQLPVNIRPKEPVKRQLYATPPAPAPGPIITPHIFTPSGLVQVVFPLPVGSFPQTSAPTSTVEAGPTPKRPYRRTVTGNTCKKCGQFRTSVTGHSQYHGKVYCPQFEALTKDQWLEEMRKNM</sequence>